<protein>
    <submittedName>
        <fullName evidence="2">GNAT family N-acetyltransferase</fullName>
    </submittedName>
</protein>
<keyword evidence="2" id="KW-0808">Transferase</keyword>
<dbReference type="Gene3D" id="3.40.630.30">
    <property type="match status" value="1"/>
</dbReference>
<accession>A0A540WE81</accession>
<gene>
    <name evidence="2" type="ORF">E6W39_07590</name>
</gene>
<feature type="domain" description="N-acetyltransferase" evidence="1">
    <location>
        <begin position="16"/>
        <end position="178"/>
    </location>
</feature>
<comment type="caution">
    <text evidence="2">The sequence shown here is derived from an EMBL/GenBank/DDBJ whole genome shotgun (WGS) entry which is preliminary data.</text>
</comment>
<keyword evidence="3" id="KW-1185">Reference proteome</keyword>
<dbReference type="Proteomes" id="UP000319103">
    <property type="component" value="Unassembled WGS sequence"/>
</dbReference>
<name>A0A540WE81_9ACTN</name>
<dbReference type="EMBL" id="VIGB01000003">
    <property type="protein sequence ID" value="TQF07197.1"/>
    <property type="molecule type" value="Genomic_DNA"/>
</dbReference>
<sequence>MDSTPEPILWLRDDTCGLGPYRADLVETYWRWEQDPALLIGYGRQQPESLEARTEGMDHQLRGDNIRFTIYDLTGDAPAPAGVATLLPDLAVRTAEYVVMLAPERRGKGLGTAATRLVLDYAFHISNLRMVWLKVLAPNSPAVGAYRKAGFRAAGTVRQAGYWLGRVCDELVMDALVQEFEGPSVVKRLV</sequence>
<dbReference type="GO" id="GO:0016747">
    <property type="term" value="F:acyltransferase activity, transferring groups other than amino-acyl groups"/>
    <property type="evidence" value="ECO:0007669"/>
    <property type="project" value="InterPro"/>
</dbReference>
<dbReference type="AlphaFoldDB" id="A0A540WE81"/>
<dbReference type="PANTHER" id="PTHR43415:SF3">
    <property type="entry name" value="GNAT-FAMILY ACETYLTRANSFERASE"/>
    <property type="match status" value="1"/>
</dbReference>
<dbReference type="OrthoDB" id="9814648at2"/>
<dbReference type="InterPro" id="IPR016181">
    <property type="entry name" value="Acyl_CoA_acyltransferase"/>
</dbReference>
<evidence type="ECO:0000313" key="2">
    <source>
        <dbReference type="EMBL" id="TQF07197.1"/>
    </source>
</evidence>
<organism evidence="2 3">
    <name type="scientific">Kitasatospora acidiphila</name>
    <dbReference type="NCBI Taxonomy" id="2567942"/>
    <lineage>
        <taxon>Bacteria</taxon>
        <taxon>Bacillati</taxon>
        <taxon>Actinomycetota</taxon>
        <taxon>Actinomycetes</taxon>
        <taxon>Kitasatosporales</taxon>
        <taxon>Streptomycetaceae</taxon>
        <taxon>Kitasatospora</taxon>
    </lineage>
</organism>
<reference evidence="2 3" key="1">
    <citation type="submission" date="2019-06" db="EMBL/GenBank/DDBJ databases">
        <title>Description of Kitasatospora acidophila sp. nov. isolated from pine grove soil, and reclassification of Streptomyces novaecaesareae to Kitasatospora novaeceasareae comb. nov.</title>
        <authorList>
            <person name="Kim M.J."/>
        </authorList>
    </citation>
    <scope>NUCLEOTIDE SEQUENCE [LARGE SCALE GENOMIC DNA]</scope>
    <source>
        <strain evidence="2 3">MMS16-CNU292</strain>
    </source>
</reference>
<evidence type="ECO:0000313" key="3">
    <source>
        <dbReference type="Proteomes" id="UP000319103"/>
    </source>
</evidence>
<dbReference type="PROSITE" id="PS51186">
    <property type="entry name" value="GNAT"/>
    <property type="match status" value="1"/>
</dbReference>
<dbReference type="SUPFAM" id="SSF55729">
    <property type="entry name" value="Acyl-CoA N-acyltransferases (Nat)"/>
    <property type="match status" value="1"/>
</dbReference>
<dbReference type="Pfam" id="PF00583">
    <property type="entry name" value="Acetyltransf_1"/>
    <property type="match status" value="1"/>
</dbReference>
<dbReference type="PANTHER" id="PTHR43415">
    <property type="entry name" value="SPERMIDINE N(1)-ACETYLTRANSFERASE"/>
    <property type="match status" value="1"/>
</dbReference>
<evidence type="ECO:0000259" key="1">
    <source>
        <dbReference type="PROSITE" id="PS51186"/>
    </source>
</evidence>
<proteinExistence type="predicted"/>
<dbReference type="InterPro" id="IPR000182">
    <property type="entry name" value="GNAT_dom"/>
</dbReference>